<comment type="similarity">
    <text evidence="2 8">Belongs to the 4-toluene sulfonate uptake permease (TSUP) (TC 2.A.102) family.</text>
</comment>
<dbReference type="PANTHER" id="PTHR30269:SF37">
    <property type="entry name" value="MEMBRANE TRANSPORTER PROTEIN"/>
    <property type="match status" value="1"/>
</dbReference>
<feature type="transmembrane region" description="Helical" evidence="8">
    <location>
        <begin position="139"/>
        <end position="162"/>
    </location>
</feature>
<feature type="transmembrane region" description="Helical" evidence="8">
    <location>
        <begin position="202"/>
        <end position="221"/>
    </location>
</feature>
<feature type="transmembrane region" description="Helical" evidence="8">
    <location>
        <begin position="7"/>
        <end position="31"/>
    </location>
</feature>
<dbReference type="GO" id="GO:0005886">
    <property type="term" value="C:plasma membrane"/>
    <property type="evidence" value="ECO:0007669"/>
    <property type="project" value="UniProtKB-SubCell"/>
</dbReference>
<dbReference type="Proteomes" id="UP000463138">
    <property type="component" value="Unassembled WGS sequence"/>
</dbReference>
<comment type="caution">
    <text evidence="9">The sequence shown here is derived from an EMBL/GenBank/DDBJ whole genome shotgun (WGS) entry which is preliminary data.</text>
</comment>
<organism evidence="9 10">
    <name type="scientific">Halopseudomonas laoshanensis</name>
    <dbReference type="NCBI Taxonomy" id="2268758"/>
    <lineage>
        <taxon>Bacteria</taxon>
        <taxon>Pseudomonadati</taxon>
        <taxon>Pseudomonadota</taxon>
        <taxon>Gammaproteobacteria</taxon>
        <taxon>Pseudomonadales</taxon>
        <taxon>Pseudomonadaceae</taxon>
        <taxon>Halopseudomonas</taxon>
    </lineage>
</organism>
<evidence type="ECO:0000256" key="2">
    <source>
        <dbReference type="ARBA" id="ARBA00009142"/>
    </source>
</evidence>
<feature type="transmembrane region" description="Helical" evidence="8">
    <location>
        <begin position="83"/>
        <end position="103"/>
    </location>
</feature>
<evidence type="ECO:0000313" key="9">
    <source>
        <dbReference type="EMBL" id="KAA0697047.1"/>
    </source>
</evidence>
<reference evidence="9 10" key="1">
    <citation type="submission" date="2018-07" db="EMBL/GenBank/DDBJ databases">
        <title>Pseudomonas laoshanensis sp. nov., isolated from soil.</title>
        <authorList>
            <person name="Sun J."/>
            <person name="Yu L."/>
            <person name="Wang M."/>
            <person name="Zhang C."/>
        </authorList>
    </citation>
    <scope>NUCLEOTIDE SEQUENCE [LARGE SCALE GENOMIC DNA]</scope>
    <source>
        <strain evidence="9 10">Y22</strain>
    </source>
</reference>
<evidence type="ECO:0000256" key="7">
    <source>
        <dbReference type="ARBA" id="ARBA00023136"/>
    </source>
</evidence>
<comment type="subcellular location">
    <subcellularLocation>
        <location evidence="1 8">Cell membrane</location>
        <topology evidence="1 8">Multi-pass membrane protein</topology>
    </subcellularLocation>
</comment>
<dbReference type="AlphaFoldDB" id="A0A7V7KYQ8"/>
<accession>A0A7V7KYQ8</accession>
<evidence type="ECO:0000256" key="4">
    <source>
        <dbReference type="ARBA" id="ARBA00022475"/>
    </source>
</evidence>
<gene>
    <name evidence="9" type="ORF">DT594_04385</name>
</gene>
<dbReference type="InterPro" id="IPR052017">
    <property type="entry name" value="TSUP"/>
</dbReference>
<name>A0A7V7KYQ8_9GAMM</name>
<evidence type="ECO:0000313" key="10">
    <source>
        <dbReference type="Proteomes" id="UP000463138"/>
    </source>
</evidence>
<protein>
    <recommendedName>
        <fullName evidence="8">Probable membrane transporter protein</fullName>
    </recommendedName>
</protein>
<keyword evidence="10" id="KW-1185">Reference proteome</keyword>
<keyword evidence="4 8" id="KW-1003">Cell membrane</keyword>
<feature type="transmembrane region" description="Helical" evidence="8">
    <location>
        <begin position="233"/>
        <end position="252"/>
    </location>
</feature>
<keyword evidence="6 8" id="KW-1133">Transmembrane helix</keyword>
<evidence type="ECO:0000256" key="8">
    <source>
        <dbReference type="RuleBase" id="RU363041"/>
    </source>
</evidence>
<dbReference type="RefSeq" id="WP_149331528.1">
    <property type="nucleotide sequence ID" value="NZ_QOVF01000001.1"/>
</dbReference>
<feature type="transmembrane region" description="Helical" evidence="8">
    <location>
        <begin position="37"/>
        <end position="63"/>
    </location>
</feature>
<feature type="transmembrane region" description="Helical" evidence="8">
    <location>
        <begin position="109"/>
        <end position="127"/>
    </location>
</feature>
<dbReference type="InterPro" id="IPR002781">
    <property type="entry name" value="TM_pro_TauE-like"/>
</dbReference>
<dbReference type="Pfam" id="PF01925">
    <property type="entry name" value="TauE"/>
    <property type="match status" value="1"/>
</dbReference>
<keyword evidence="5 8" id="KW-0812">Transmembrane</keyword>
<dbReference type="EMBL" id="QOVF01000001">
    <property type="protein sequence ID" value="KAA0697047.1"/>
    <property type="molecule type" value="Genomic_DNA"/>
</dbReference>
<evidence type="ECO:0000256" key="6">
    <source>
        <dbReference type="ARBA" id="ARBA00022989"/>
    </source>
</evidence>
<keyword evidence="7 8" id="KW-0472">Membrane</keyword>
<dbReference type="OrthoDB" id="6197550at2"/>
<keyword evidence="3" id="KW-0813">Transport</keyword>
<evidence type="ECO:0000256" key="1">
    <source>
        <dbReference type="ARBA" id="ARBA00004651"/>
    </source>
</evidence>
<sequence length="256" mass="27238">MQAVLELVLPTGVPGLVIVLLIISSILTSALTASMGIGGGVLLLAIMALVMPPAAIIPVHGMVQFGSNANRALMTIRHINWRVILWFLPGVIIGAWLASLFLVDLPLPLVQLWIAGFILLLCWGPAIPKVATGRAGTMIAATFTTFVSLFVGATGPLVAAFIKQQQEGERLSTVATFAAAMSLQHAPKAIVYGAAGFVFGEWLGLILLMIAAGALGTWAGLHLLKRISDQRFGLIFNLLLTLLALRLIWQAASSWW</sequence>
<evidence type="ECO:0000256" key="3">
    <source>
        <dbReference type="ARBA" id="ARBA00022448"/>
    </source>
</evidence>
<evidence type="ECO:0000256" key="5">
    <source>
        <dbReference type="ARBA" id="ARBA00022692"/>
    </source>
</evidence>
<dbReference type="PANTHER" id="PTHR30269">
    <property type="entry name" value="TRANSMEMBRANE PROTEIN YFCA"/>
    <property type="match status" value="1"/>
</dbReference>
<proteinExistence type="inferred from homology"/>